<reference evidence="1" key="1">
    <citation type="submission" date="2021-06" db="EMBL/GenBank/DDBJ databases">
        <authorList>
            <person name="Kallberg Y."/>
            <person name="Tangrot J."/>
            <person name="Rosling A."/>
        </authorList>
    </citation>
    <scope>NUCLEOTIDE SEQUENCE</scope>
    <source>
        <strain evidence="1">IA702</strain>
    </source>
</reference>
<evidence type="ECO:0000313" key="1">
    <source>
        <dbReference type="EMBL" id="CAG8636708.1"/>
    </source>
</evidence>
<accession>A0A9N9GV50</accession>
<dbReference type="Proteomes" id="UP000789572">
    <property type="component" value="Unassembled WGS sequence"/>
</dbReference>
<name>A0A9N9GV50_9GLOM</name>
<proteinExistence type="predicted"/>
<evidence type="ECO:0000313" key="2">
    <source>
        <dbReference type="Proteomes" id="UP000789572"/>
    </source>
</evidence>
<feature type="non-terminal residue" evidence="1">
    <location>
        <position position="148"/>
    </location>
</feature>
<dbReference type="AlphaFoldDB" id="A0A9N9GV50"/>
<comment type="caution">
    <text evidence="1">The sequence shown here is derived from an EMBL/GenBank/DDBJ whole genome shotgun (WGS) entry which is preliminary data.</text>
</comment>
<keyword evidence="2" id="KW-1185">Reference proteome</keyword>
<protein>
    <submittedName>
        <fullName evidence="1">7832_t:CDS:1</fullName>
    </submittedName>
</protein>
<dbReference type="EMBL" id="CAJVPJ010003206">
    <property type="protein sequence ID" value="CAG8636708.1"/>
    <property type="molecule type" value="Genomic_DNA"/>
</dbReference>
<gene>
    <name evidence="1" type="ORF">POCULU_LOCUS9197</name>
</gene>
<sequence>LGKSGFHILLNCNCHATRTGSKGFRVVISDETGFPRLLPNCRATRAGSGRFRAFPLDPKGFSVVISGQITGLVNVITGLRKAGKSIGKSIGKDEVNAAESAAETVLDYLYTHTSSLSSPKLYPTPSQIFYTLAQPRPTNSNGQSGPWI</sequence>
<organism evidence="1 2">
    <name type="scientific">Paraglomus occultum</name>
    <dbReference type="NCBI Taxonomy" id="144539"/>
    <lineage>
        <taxon>Eukaryota</taxon>
        <taxon>Fungi</taxon>
        <taxon>Fungi incertae sedis</taxon>
        <taxon>Mucoromycota</taxon>
        <taxon>Glomeromycotina</taxon>
        <taxon>Glomeromycetes</taxon>
        <taxon>Paraglomerales</taxon>
        <taxon>Paraglomeraceae</taxon>
        <taxon>Paraglomus</taxon>
    </lineage>
</organism>